<evidence type="ECO:0000256" key="1">
    <source>
        <dbReference type="SAM" id="SignalP"/>
    </source>
</evidence>
<dbReference type="EMBL" id="BJCL01000004">
    <property type="protein sequence ID" value="GCL62924.1"/>
    <property type="molecule type" value="Genomic_DNA"/>
</dbReference>
<dbReference type="Proteomes" id="UP000301751">
    <property type="component" value="Unassembled WGS sequence"/>
</dbReference>
<comment type="caution">
    <text evidence="2">The sequence shown here is derived from an EMBL/GenBank/DDBJ whole genome shotgun (WGS) entry which is preliminary data.</text>
</comment>
<sequence length="258" mass="27437">MHRTRRPALCPPIGALRHLLAGTAAAWLLLATGPVAAQAPTGPELVAAMATSTRQAQQSGLVWRTQQLWLEALRHRSPMVAVHHRGVCHLGYSAYTPGQDFRWLFPALPPAQRSVWLAGVVHHELAHCAEQAAAGGDARAVPASPRQQEVLADLAFALQVDQPDADGTALVALLAALRSRQANADPVHDTAAALQCYLQQRGSFTPPGDWLARLQAWRSRCSTETDALPAAPPADMAAAWAAPASAQASAPQPVGMRR</sequence>
<dbReference type="RefSeq" id="WP_137732680.1">
    <property type="nucleotide sequence ID" value="NZ_BJCL01000004.1"/>
</dbReference>
<accession>A0A480AMW1</accession>
<reference evidence="3" key="1">
    <citation type="submission" date="2019-03" db="EMBL/GenBank/DDBJ databases">
        <title>Aquabacterium pictum sp.nov., the first bacteriochlorophyll a-containing freshwater bacterium in the genus Aquabacterium of the class Betaproteobacteria.</title>
        <authorList>
            <person name="Hirose S."/>
            <person name="Tank M."/>
            <person name="Hara E."/>
            <person name="Tamaki H."/>
            <person name="Takaichi S."/>
            <person name="Haruta S."/>
            <person name="Hanada S."/>
        </authorList>
    </citation>
    <scope>NUCLEOTIDE SEQUENCE [LARGE SCALE GENOMIC DNA]</scope>
    <source>
        <strain evidence="3">W35</strain>
    </source>
</reference>
<evidence type="ECO:0008006" key="4">
    <source>
        <dbReference type="Google" id="ProtNLM"/>
    </source>
</evidence>
<keyword evidence="1" id="KW-0732">Signal</keyword>
<evidence type="ECO:0000313" key="2">
    <source>
        <dbReference type="EMBL" id="GCL62924.1"/>
    </source>
</evidence>
<organism evidence="2 3">
    <name type="scientific">Pseudaquabacterium pictum</name>
    <dbReference type="NCBI Taxonomy" id="2315236"/>
    <lineage>
        <taxon>Bacteria</taxon>
        <taxon>Pseudomonadati</taxon>
        <taxon>Pseudomonadota</taxon>
        <taxon>Betaproteobacteria</taxon>
        <taxon>Burkholderiales</taxon>
        <taxon>Sphaerotilaceae</taxon>
        <taxon>Pseudaquabacterium</taxon>
    </lineage>
</organism>
<name>A0A480AMW1_9BURK</name>
<feature type="chain" id="PRO_5019810102" description="Metallopeptidase domain-containing protein" evidence="1">
    <location>
        <begin position="38"/>
        <end position="258"/>
    </location>
</feature>
<protein>
    <recommendedName>
        <fullName evidence="4">Metallopeptidase domain-containing protein</fullName>
    </recommendedName>
</protein>
<gene>
    <name evidence="2" type="ORF">AQPW35_20050</name>
</gene>
<keyword evidence="3" id="KW-1185">Reference proteome</keyword>
<dbReference type="AlphaFoldDB" id="A0A480AMW1"/>
<feature type="signal peptide" evidence="1">
    <location>
        <begin position="1"/>
        <end position="37"/>
    </location>
</feature>
<proteinExistence type="predicted"/>
<evidence type="ECO:0000313" key="3">
    <source>
        <dbReference type="Proteomes" id="UP000301751"/>
    </source>
</evidence>